<feature type="region of interest" description="Disordered" evidence="1">
    <location>
        <begin position="229"/>
        <end position="410"/>
    </location>
</feature>
<organism evidence="2 3">
    <name type="scientific">Rhynchophorus ferrugineus</name>
    <name type="common">Red palm weevil</name>
    <name type="synonym">Curculio ferrugineus</name>
    <dbReference type="NCBI Taxonomy" id="354439"/>
    <lineage>
        <taxon>Eukaryota</taxon>
        <taxon>Metazoa</taxon>
        <taxon>Ecdysozoa</taxon>
        <taxon>Arthropoda</taxon>
        <taxon>Hexapoda</taxon>
        <taxon>Insecta</taxon>
        <taxon>Pterygota</taxon>
        <taxon>Neoptera</taxon>
        <taxon>Endopterygota</taxon>
        <taxon>Coleoptera</taxon>
        <taxon>Polyphaga</taxon>
        <taxon>Cucujiformia</taxon>
        <taxon>Curculionidae</taxon>
        <taxon>Dryophthorinae</taxon>
        <taxon>Rhynchophorus</taxon>
    </lineage>
</organism>
<evidence type="ECO:0000313" key="2">
    <source>
        <dbReference type="EMBL" id="KAF7270369.1"/>
    </source>
</evidence>
<feature type="compositionally biased region" description="Basic and acidic residues" evidence="1">
    <location>
        <begin position="389"/>
        <end position="402"/>
    </location>
</feature>
<proteinExistence type="predicted"/>
<accession>A0A834HY83</accession>
<protein>
    <submittedName>
        <fullName evidence="2">Uncharacterized protein</fullName>
    </submittedName>
</protein>
<feature type="compositionally biased region" description="Polar residues" evidence="1">
    <location>
        <begin position="1"/>
        <end position="15"/>
    </location>
</feature>
<sequence length="442" mass="49391">MKPTTWKSETQLSQKRATDLETDGERKGESIFYTRPLSKSSDWTDVDLEVPQKEDEPVHLRNPKLTLIFDKEDGTPTPPPRKNHKGTNIREKIGKIAREGLQALQGGEKNNHKPVEEPTIIKKKINYSCPACDGDEANHNRNHHHDHVQKNTSSNKNARKKNPSVMSLPNYTDLKLSLANTDSKSSSKPDLNSSSLSLQTPGGKKLNTSSSTGRLDAYITRCRSFGSLLPQQLKKLKQPPKLDKKEDVTSDDSFGPLEDWDLGLIEHYNPKDTSLPRPRKPPVPKKTESEVLSGIESLIVNEEDLPPPKPKPPVRRSESLVKKNQKVSQQAAISKPAPEEVCLTPPPSPPQVKPPIPTKRTAQEQPEQKPVEADPMEHSSLMRILQEFSIKDKQEHTSRAEGETDLPSLTPSLVEFEKNLNPGNLLEDFINAEKSHSRAVLS</sequence>
<feature type="compositionally biased region" description="Basic and acidic residues" evidence="1">
    <location>
        <begin position="366"/>
        <end position="377"/>
    </location>
</feature>
<dbReference type="Proteomes" id="UP000625711">
    <property type="component" value="Unassembled WGS sequence"/>
</dbReference>
<dbReference type="EMBL" id="JAACXV010014110">
    <property type="protein sequence ID" value="KAF7270369.1"/>
    <property type="molecule type" value="Genomic_DNA"/>
</dbReference>
<feature type="region of interest" description="Disordered" evidence="1">
    <location>
        <begin position="131"/>
        <end position="213"/>
    </location>
</feature>
<dbReference type="OrthoDB" id="7701454at2759"/>
<dbReference type="AlphaFoldDB" id="A0A834HY83"/>
<feature type="compositionally biased region" description="Pro residues" evidence="1">
    <location>
        <begin position="344"/>
        <end position="357"/>
    </location>
</feature>
<gene>
    <name evidence="2" type="ORF">GWI33_016667</name>
</gene>
<comment type="caution">
    <text evidence="2">The sequence shown here is derived from an EMBL/GenBank/DDBJ whole genome shotgun (WGS) entry which is preliminary data.</text>
</comment>
<feature type="compositionally biased region" description="Basic and acidic residues" evidence="1">
    <location>
        <begin position="16"/>
        <end position="29"/>
    </location>
</feature>
<feature type="region of interest" description="Disordered" evidence="1">
    <location>
        <begin position="62"/>
        <end position="90"/>
    </location>
</feature>
<feature type="region of interest" description="Disordered" evidence="1">
    <location>
        <begin position="1"/>
        <end position="33"/>
    </location>
</feature>
<evidence type="ECO:0000313" key="3">
    <source>
        <dbReference type="Proteomes" id="UP000625711"/>
    </source>
</evidence>
<keyword evidence="3" id="KW-1185">Reference proteome</keyword>
<evidence type="ECO:0000256" key="1">
    <source>
        <dbReference type="SAM" id="MobiDB-lite"/>
    </source>
</evidence>
<name>A0A834HY83_RHYFE</name>
<feature type="compositionally biased region" description="Low complexity" evidence="1">
    <location>
        <begin position="182"/>
        <end position="198"/>
    </location>
</feature>
<reference evidence="2" key="1">
    <citation type="submission" date="2020-08" db="EMBL/GenBank/DDBJ databases">
        <title>Genome sequencing and assembly of the red palm weevil Rhynchophorus ferrugineus.</title>
        <authorList>
            <person name="Dias G.B."/>
            <person name="Bergman C.M."/>
            <person name="Manee M."/>
        </authorList>
    </citation>
    <scope>NUCLEOTIDE SEQUENCE</scope>
    <source>
        <strain evidence="2">AA-2017</strain>
        <tissue evidence="2">Whole larva</tissue>
    </source>
</reference>